<dbReference type="EMBL" id="JBGFFX010000010">
    <property type="protein sequence ID" value="MEY8771981.1"/>
    <property type="molecule type" value="Genomic_DNA"/>
</dbReference>
<keyword evidence="2" id="KW-1185">Reference proteome</keyword>
<gene>
    <name evidence="1" type="ORF">AB6T85_16385</name>
</gene>
<protein>
    <submittedName>
        <fullName evidence="1">Uncharacterized protein</fullName>
    </submittedName>
</protein>
<proteinExistence type="predicted"/>
<reference evidence="1 2" key="1">
    <citation type="submission" date="2024-07" db="EMBL/GenBank/DDBJ databases">
        <authorList>
            <person name="Hebao G."/>
        </authorList>
    </citation>
    <scope>NUCLEOTIDE SEQUENCE [LARGE SCALE GENOMIC DNA]</scope>
    <source>
        <strain evidence="1 2">ACCC 02193</strain>
    </source>
</reference>
<accession>A0ABV4EAP6</accession>
<dbReference type="RefSeq" id="WP_369896159.1">
    <property type="nucleotide sequence ID" value="NZ_JBGFFX010000010.1"/>
</dbReference>
<comment type="caution">
    <text evidence="1">The sequence shown here is derived from an EMBL/GenBank/DDBJ whole genome shotgun (WGS) entry which is preliminary data.</text>
</comment>
<name>A0ABV4EAP6_9GAMM</name>
<evidence type="ECO:0000313" key="1">
    <source>
        <dbReference type="EMBL" id="MEY8771981.1"/>
    </source>
</evidence>
<evidence type="ECO:0000313" key="2">
    <source>
        <dbReference type="Proteomes" id="UP001565243"/>
    </source>
</evidence>
<sequence>MMKITVQPFKLPMRTRNVCYIATVEKRADKTEEYIIDIERLPSQFHEIFAGDYSPHTLQNDFYLFNFYTLEAVMTDSPLFSPGKEMNFSWLDLKEFMLKAVGGAITDFVAKYAPQAVVAIPVRPGLGKLYDEVLSENEQNSGYHYVSKYREWGIYVIET</sequence>
<dbReference type="Proteomes" id="UP001565243">
    <property type="component" value="Unassembled WGS sequence"/>
</dbReference>
<organism evidence="1 2">
    <name type="scientific">Erwinia aeris</name>
    <dbReference type="NCBI Taxonomy" id="3239803"/>
    <lineage>
        <taxon>Bacteria</taxon>
        <taxon>Pseudomonadati</taxon>
        <taxon>Pseudomonadota</taxon>
        <taxon>Gammaproteobacteria</taxon>
        <taxon>Enterobacterales</taxon>
        <taxon>Erwiniaceae</taxon>
        <taxon>Erwinia</taxon>
    </lineage>
</organism>